<evidence type="ECO:0000313" key="2">
    <source>
        <dbReference type="Proteomes" id="UP000248326"/>
    </source>
</evidence>
<keyword evidence="2" id="KW-1185">Reference proteome</keyword>
<dbReference type="Proteomes" id="UP000248326">
    <property type="component" value="Unassembled WGS sequence"/>
</dbReference>
<dbReference type="RefSeq" id="WP_110888244.1">
    <property type="nucleotide sequence ID" value="NZ_QJSX01000016.1"/>
</dbReference>
<dbReference type="AlphaFoldDB" id="A0A318SE86"/>
<organism evidence="1 2">
    <name type="scientific">Deinococcus yavapaiensis KR-236</name>
    <dbReference type="NCBI Taxonomy" id="694435"/>
    <lineage>
        <taxon>Bacteria</taxon>
        <taxon>Thermotogati</taxon>
        <taxon>Deinococcota</taxon>
        <taxon>Deinococci</taxon>
        <taxon>Deinococcales</taxon>
        <taxon>Deinococcaceae</taxon>
        <taxon>Deinococcus</taxon>
    </lineage>
</organism>
<gene>
    <name evidence="1" type="ORF">DES52_116135</name>
</gene>
<proteinExistence type="predicted"/>
<reference evidence="1 2" key="1">
    <citation type="submission" date="2018-06" db="EMBL/GenBank/DDBJ databases">
        <title>Genomic Encyclopedia of Type Strains, Phase IV (KMG-IV): sequencing the most valuable type-strain genomes for metagenomic binning, comparative biology and taxonomic classification.</title>
        <authorList>
            <person name="Goeker M."/>
        </authorList>
    </citation>
    <scope>NUCLEOTIDE SEQUENCE [LARGE SCALE GENOMIC DNA]</scope>
    <source>
        <strain evidence="1 2">DSM 18048</strain>
    </source>
</reference>
<sequence length="96" mass="10978">MNYEDVKTWESALSPRQREKLAMLRFRKCQVEAVYARGDERHGVPPSLRLSVVVDDMLLASRRETHDIRPAFDAVYVEAVMQLPPPEAPNSPKSLN</sequence>
<evidence type="ECO:0000313" key="1">
    <source>
        <dbReference type="EMBL" id="PYE51068.1"/>
    </source>
</evidence>
<dbReference type="EMBL" id="QJSX01000016">
    <property type="protein sequence ID" value="PYE51068.1"/>
    <property type="molecule type" value="Genomic_DNA"/>
</dbReference>
<comment type="caution">
    <text evidence="1">The sequence shown here is derived from an EMBL/GenBank/DDBJ whole genome shotgun (WGS) entry which is preliminary data.</text>
</comment>
<name>A0A318SE86_9DEIO</name>
<accession>A0A318SE86</accession>
<protein>
    <submittedName>
        <fullName evidence="1">Uncharacterized protein</fullName>
    </submittedName>
</protein>